<feature type="non-terminal residue" evidence="1">
    <location>
        <position position="204"/>
    </location>
</feature>
<protein>
    <recommendedName>
        <fullName evidence="3">Retrotransposon gag domain-containing protein</fullName>
    </recommendedName>
</protein>
<organism evidence="1 2">
    <name type="scientific">Lasius niger</name>
    <name type="common">Black garden ant</name>
    <dbReference type="NCBI Taxonomy" id="67767"/>
    <lineage>
        <taxon>Eukaryota</taxon>
        <taxon>Metazoa</taxon>
        <taxon>Ecdysozoa</taxon>
        <taxon>Arthropoda</taxon>
        <taxon>Hexapoda</taxon>
        <taxon>Insecta</taxon>
        <taxon>Pterygota</taxon>
        <taxon>Neoptera</taxon>
        <taxon>Endopterygota</taxon>
        <taxon>Hymenoptera</taxon>
        <taxon>Apocrita</taxon>
        <taxon>Aculeata</taxon>
        <taxon>Formicoidea</taxon>
        <taxon>Formicidae</taxon>
        <taxon>Formicinae</taxon>
        <taxon>Lasius</taxon>
        <taxon>Lasius</taxon>
    </lineage>
</organism>
<sequence>MAQQVPITFNIDSFDPNKISWTQWLKRFKGALGIFEIAESKKVPYLLHFVGTAAFKMLSNRLAPEDPYEKTFDDIAKLLQEFYEPETLEVAENFKLMQRKQQEGESVQDFLVALQKLSINCKMGNYTNTGIRNYFILGLKNKRIQNRLLETKDLTLEKAIQTATAMELSEMGTKQCRGEEAIAKVGHSTKKPVYKDKFKKPFNS</sequence>
<name>A0A0J7K5A9_LASNI</name>
<accession>A0A0J7K5A9</accession>
<gene>
    <name evidence="1" type="ORF">RF55_15974</name>
</gene>
<dbReference type="OrthoDB" id="7552200at2759"/>
<evidence type="ECO:0008006" key="3">
    <source>
        <dbReference type="Google" id="ProtNLM"/>
    </source>
</evidence>
<proteinExistence type="predicted"/>
<dbReference type="PANTHER" id="PTHR33198:SF19">
    <property type="entry name" value="CCHC-TYPE DOMAIN-CONTAINING PROTEIN"/>
    <property type="match status" value="1"/>
</dbReference>
<evidence type="ECO:0000313" key="2">
    <source>
        <dbReference type="Proteomes" id="UP000036403"/>
    </source>
</evidence>
<dbReference type="Proteomes" id="UP000036403">
    <property type="component" value="Unassembled WGS sequence"/>
</dbReference>
<evidence type="ECO:0000313" key="1">
    <source>
        <dbReference type="EMBL" id="KMQ85464.1"/>
    </source>
</evidence>
<dbReference type="AlphaFoldDB" id="A0A0J7K5A9"/>
<comment type="caution">
    <text evidence="1">The sequence shown here is derived from an EMBL/GenBank/DDBJ whole genome shotgun (WGS) entry which is preliminary data.</text>
</comment>
<reference evidence="1 2" key="1">
    <citation type="submission" date="2015-04" db="EMBL/GenBank/DDBJ databases">
        <title>Lasius niger genome sequencing.</title>
        <authorList>
            <person name="Konorov E.A."/>
            <person name="Nikitin M.A."/>
            <person name="Kirill M.V."/>
            <person name="Chang P."/>
        </authorList>
    </citation>
    <scope>NUCLEOTIDE SEQUENCE [LARGE SCALE GENOMIC DNA]</scope>
    <source>
        <tissue evidence="1">Whole</tissue>
    </source>
</reference>
<keyword evidence="2" id="KW-1185">Reference proteome</keyword>
<dbReference type="EMBL" id="LBMM01013826">
    <property type="protein sequence ID" value="KMQ85464.1"/>
    <property type="molecule type" value="Genomic_DNA"/>
</dbReference>
<dbReference type="STRING" id="67767.A0A0J7K5A9"/>
<dbReference type="PANTHER" id="PTHR33198">
    <property type="entry name" value="ANK_REP_REGION DOMAIN-CONTAINING PROTEIN-RELATED"/>
    <property type="match status" value="1"/>
</dbReference>
<dbReference type="PaxDb" id="67767-A0A0J7K5A9"/>